<dbReference type="EnsemblBacteria" id="ADF63862">
    <property type="protein sequence ID" value="ADF63862"/>
    <property type="gene ID" value="ECL_04333"/>
</dbReference>
<accession>A0A0H3CTD0</accession>
<protein>
    <submittedName>
        <fullName evidence="1">Uncharacterized protein</fullName>
    </submittedName>
</protein>
<reference evidence="1 2" key="1">
    <citation type="journal article" date="2010" name="J. Bacteriol.">
        <title>Complete genome sequence of Enterobacter cloacae subsp. cloacae type strain ATCC 13047.</title>
        <authorList>
            <person name="Ren Y."/>
            <person name="Ren Y."/>
            <person name="Zhou Z."/>
            <person name="Guo X."/>
            <person name="Li Y."/>
            <person name="Feng L."/>
            <person name="Wang L."/>
        </authorList>
    </citation>
    <scope>NUCLEOTIDE SEQUENCE [LARGE SCALE GENOMIC DNA]</scope>
    <source>
        <strain evidence="2">ATCC 13047 / DSM 30054 / NBRC 13535 / NCTC 10005 / WDCM 00083 / NCDC 279-56</strain>
    </source>
</reference>
<proteinExistence type="predicted"/>
<dbReference type="KEGG" id="enc:ECL_04333"/>
<evidence type="ECO:0000313" key="1">
    <source>
        <dbReference type="EMBL" id="ADF63862.1"/>
    </source>
</evidence>
<dbReference type="Proteomes" id="UP000002363">
    <property type="component" value="Chromosome"/>
</dbReference>
<name>A0A0H3CTD0_ENTCC</name>
<dbReference type="HOGENOM" id="CLU_2769344_0_0_6"/>
<dbReference type="STRING" id="716541.ECL_04333"/>
<organism evidence="1 2">
    <name type="scientific">Enterobacter cloacae subsp. cloacae (strain ATCC 13047 / DSM 30054 / NBRC 13535 / NCTC 10005 / WDCM 00083 / NCDC 279-56)</name>
    <dbReference type="NCBI Taxonomy" id="716541"/>
    <lineage>
        <taxon>Bacteria</taxon>
        <taxon>Pseudomonadati</taxon>
        <taxon>Pseudomonadota</taxon>
        <taxon>Gammaproteobacteria</taxon>
        <taxon>Enterobacterales</taxon>
        <taxon>Enterobacteriaceae</taxon>
        <taxon>Enterobacter</taxon>
        <taxon>Enterobacter cloacae complex</taxon>
    </lineage>
</organism>
<dbReference type="AlphaFoldDB" id="A0A0H3CTD0"/>
<dbReference type="eggNOG" id="ENOG502ZS1G">
    <property type="taxonomic scope" value="Bacteria"/>
</dbReference>
<gene>
    <name evidence="1" type="ordered locus">ECL_04333</name>
</gene>
<dbReference type="PATRIC" id="fig|716541.4.peg.4488"/>
<dbReference type="EMBL" id="CP001918">
    <property type="protein sequence ID" value="ADF63862.1"/>
    <property type="molecule type" value="Genomic_DNA"/>
</dbReference>
<sequence>MEIKIIHGSFPIVGEKSWRRGWLPDAAHCGCPGISSQCTFLPMSCPFLQSTGETSGKCADCEGRKPYPE</sequence>
<keyword evidence="2" id="KW-1185">Reference proteome</keyword>
<evidence type="ECO:0000313" key="2">
    <source>
        <dbReference type="Proteomes" id="UP000002363"/>
    </source>
</evidence>